<name>A0A1M6A2Y6_9FLAO</name>
<dbReference type="EMBL" id="FQYX01000001">
    <property type="protein sequence ID" value="SHI30826.1"/>
    <property type="molecule type" value="Genomic_DNA"/>
</dbReference>
<dbReference type="Gene3D" id="3.60.130.10">
    <property type="entry name" value="Clavaminate synthase-like"/>
    <property type="match status" value="1"/>
</dbReference>
<dbReference type="PANTHER" id="PTHR10696">
    <property type="entry name" value="GAMMA-BUTYROBETAINE HYDROXYLASE-RELATED"/>
    <property type="match status" value="1"/>
</dbReference>
<evidence type="ECO:0000256" key="1">
    <source>
        <dbReference type="ARBA" id="ARBA00001954"/>
    </source>
</evidence>
<gene>
    <name evidence="5" type="ORF">SAMN04487911_10155</name>
</gene>
<dbReference type="InterPro" id="IPR050411">
    <property type="entry name" value="AlphaKG_dependent_hydroxylases"/>
</dbReference>
<accession>A0A1M6A2Y6</accession>
<feature type="domain" description="TauD/TfdA-like" evidence="4">
    <location>
        <begin position="27"/>
        <end position="264"/>
    </location>
</feature>
<comment type="cofactor">
    <cofactor evidence="1">
        <name>Fe(2+)</name>
        <dbReference type="ChEBI" id="CHEBI:29033"/>
    </cofactor>
</comment>
<dbReference type="PANTHER" id="PTHR10696:SF56">
    <property type="entry name" value="TAUD_TFDA-LIKE DOMAIN-CONTAINING PROTEIN"/>
    <property type="match status" value="1"/>
</dbReference>
<proteinExistence type="predicted"/>
<dbReference type="InterPro" id="IPR003819">
    <property type="entry name" value="TauD/TfdA-like"/>
</dbReference>
<evidence type="ECO:0000313" key="6">
    <source>
        <dbReference type="Proteomes" id="UP000184231"/>
    </source>
</evidence>
<sequence>MTNTLIQNINYLDYKDSNLNYFDLAVRIKKDLDAVGYIVIQNFNVDTDNVEEAGQKFLELSQLIGTPISHDGNNKIIWDIKSESKSKSFIKTYSEHSHEAELHTDSQYSFYPEDYFGLLTLKKAECGGGVSSLLSLKNILKTLTALENNKELIEILSSTDYPFIVPNVFKKSKEDKVEFNYGPILRENEIRFRVDTFEKALMHKEAICSTAQIEAYQILKEVILNNYFTQYFYLEPKDLIFINNKTMLHGRSEFSDDKRHLIRIRMNKNSK</sequence>
<keyword evidence="5" id="KW-0223">Dioxygenase</keyword>
<dbReference type="SUPFAM" id="SSF51197">
    <property type="entry name" value="Clavaminate synthase-like"/>
    <property type="match status" value="1"/>
</dbReference>
<evidence type="ECO:0000256" key="3">
    <source>
        <dbReference type="ARBA" id="ARBA00023194"/>
    </source>
</evidence>
<evidence type="ECO:0000313" key="5">
    <source>
        <dbReference type="EMBL" id="SHI30826.1"/>
    </source>
</evidence>
<organism evidence="5 6">
    <name type="scientific">Arenibacter nanhaiticus</name>
    <dbReference type="NCBI Taxonomy" id="558155"/>
    <lineage>
        <taxon>Bacteria</taxon>
        <taxon>Pseudomonadati</taxon>
        <taxon>Bacteroidota</taxon>
        <taxon>Flavobacteriia</taxon>
        <taxon>Flavobacteriales</taxon>
        <taxon>Flavobacteriaceae</taxon>
        <taxon>Arenibacter</taxon>
    </lineage>
</organism>
<dbReference type="AlphaFoldDB" id="A0A1M6A2Y6"/>
<dbReference type="Pfam" id="PF02668">
    <property type="entry name" value="TauD"/>
    <property type="match status" value="1"/>
</dbReference>
<keyword evidence="2" id="KW-0560">Oxidoreductase</keyword>
<evidence type="ECO:0000259" key="4">
    <source>
        <dbReference type="Pfam" id="PF02668"/>
    </source>
</evidence>
<dbReference type="STRING" id="558155.SAMN04487911_10155"/>
<dbReference type="GO" id="GO:0017000">
    <property type="term" value="P:antibiotic biosynthetic process"/>
    <property type="evidence" value="ECO:0007669"/>
    <property type="project" value="UniProtKB-KW"/>
</dbReference>
<dbReference type="RefSeq" id="WP_072762639.1">
    <property type="nucleotide sequence ID" value="NZ_FQYX01000001.1"/>
</dbReference>
<evidence type="ECO:0000256" key="2">
    <source>
        <dbReference type="ARBA" id="ARBA00023002"/>
    </source>
</evidence>
<keyword evidence="3" id="KW-0045">Antibiotic biosynthesis</keyword>
<protein>
    <submittedName>
        <fullName evidence="5">Taurine catabolism dioxygenase TauD, TfdA family</fullName>
    </submittedName>
</protein>
<reference evidence="5 6" key="1">
    <citation type="submission" date="2016-11" db="EMBL/GenBank/DDBJ databases">
        <authorList>
            <person name="Jaros S."/>
            <person name="Januszkiewicz K."/>
            <person name="Wedrychowicz H."/>
        </authorList>
    </citation>
    <scope>NUCLEOTIDE SEQUENCE [LARGE SCALE GENOMIC DNA]</scope>
    <source>
        <strain evidence="5 6">CGMCC 1.8863</strain>
    </source>
</reference>
<dbReference type="Proteomes" id="UP000184231">
    <property type="component" value="Unassembled WGS sequence"/>
</dbReference>
<dbReference type="OrthoDB" id="581608at2"/>
<keyword evidence="6" id="KW-1185">Reference proteome</keyword>
<dbReference type="GO" id="GO:0016706">
    <property type="term" value="F:2-oxoglutarate-dependent dioxygenase activity"/>
    <property type="evidence" value="ECO:0007669"/>
    <property type="project" value="UniProtKB-ARBA"/>
</dbReference>
<dbReference type="InterPro" id="IPR042098">
    <property type="entry name" value="TauD-like_sf"/>
</dbReference>